<feature type="domain" description="HTH luxR-type" evidence="4">
    <location>
        <begin position="49"/>
        <end position="114"/>
    </location>
</feature>
<dbReference type="InterPro" id="IPR000792">
    <property type="entry name" value="Tscrpt_reg_LuxR_C"/>
</dbReference>
<dbReference type="CDD" id="cd06170">
    <property type="entry name" value="LuxR_C_like"/>
    <property type="match status" value="1"/>
</dbReference>
<dbReference type="GO" id="GO:0003677">
    <property type="term" value="F:DNA binding"/>
    <property type="evidence" value="ECO:0007669"/>
    <property type="project" value="UniProtKB-KW"/>
</dbReference>
<keyword evidence="3" id="KW-0804">Transcription</keyword>
<name>A0A6P0DPX3_RHILE</name>
<dbReference type="InterPro" id="IPR036388">
    <property type="entry name" value="WH-like_DNA-bd_sf"/>
</dbReference>
<evidence type="ECO:0000313" key="6">
    <source>
        <dbReference type="Proteomes" id="UP000471409"/>
    </source>
</evidence>
<evidence type="ECO:0000256" key="1">
    <source>
        <dbReference type="ARBA" id="ARBA00023015"/>
    </source>
</evidence>
<dbReference type="PROSITE" id="PS50043">
    <property type="entry name" value="HTH_LUXR_2"/>
    <property type="match status" value="1"/>
</dbReference>
<evidence type="ECO:0000313" key="5">
    <source>
        <dbReference type="EMBL" id="NEK55159.1"/>
    </source>
</evidence>
<dbReference type="Pfam" id="PF00196">
    <property type="entry name" value="GerE"/>
    <property type="match status" value="1"/>
</dbReference>
<dbReference type="PANTHER" id="PTHR44688:SF16">
    <property type="entry name" value="DNA-BINDING TRANSCRIPTIONAL ACTIVATOR DEVR_DOSR"/>
    <property type="match status" value="1"/>
</dbReference>
<keyword evidence="2" id="KW-0238">DNA-binding</keyword>
<evidence type="ECO:0000256" key="3">
    <source>
        <dbReference type="ARBA" id="ARBA00023163"/>
    </source>
</evidence>
<dbReference type="SUPFAM" id="SSF46894">
    <property type="entry name" value="C-terminal effector domain of the bipartite response regulators"/>
    <property type="match status" value="1"/>
</dbReference>
<feature type="non-terminal residue" evidence="5">
    <location>
        <position position="1"/>
    </location>
</feature>
<organism evidence="5 6">
    <name type="scientific">Rhizobium leguminosarum</name>
    <dbReference type="NCBI Taxonomy" id="384"/>
    <lineage>
        <taxon>Bacteria</taxon>
        <taxon>Pseudomonadati</taxon>
        <taxon>Pseudomonadota</taxon>
        <taxon>Alphaproteobacteria</taxon>
        <taxon>Hyphomicrobiales</taxon>
        <taxon>Rhizobiaceae</taxon>
        <taxon>Rhizobium/Agrobacterium group</taxon>
        <taxon>Rhizobium</taxon>
    </lineage>
</organism>
<dbReference type="PANTHER" id="PTHR44688">
    <property type="entry name" value="DNA-BINDING TRANSCRIPTIONAL ACTIVATOR DEVR_DOSR"/>
    <property type="match status" value="1"/>
</dbReference>
<evidence type="ECO:0000259" key="4">
    <source>
        <dbReference type="PROSITE" id="PS50043"/>
    </source>
</evidence>
<comment type="caution">
    <text evidence="5">The sequence shown here is derived from an EMBL/GenBank/DDBJ whole genome shotgun (WGS) entry which is preliminary data.</text>
</comment>
<sequence>PVRHADGIAYVVHVLPLRQRQSRGALCLPASAALFLVPAGSQSLLPSEPVTQLYGLSPAETRIFELIVRGETPKAIAKQLGLSASTIKTHVRNIFAKTGTRRQADFARMAASLRVLL</sequence>
<dbReference type="PRINTS" id="PR00038">
    <property type="entry name" value="HTHLUXR"/>
</dbReference>
<keyword evidence="1" id="KW-0805">Transcription regulation</keyword>
<dbReference type="GO" id="GO:0006355">
    <property type="term" value="P:regulation of DNA-templated transcription"/>
    <property type="evidence" value="ECO:0007669"/>
    <property type="project" value="InterPro"/>
</dbReference>
<gene>
    <name evidence="5" type="ORF">GUK36_38635</name>
</gene>
<evidence type="ECO:0000256" key="2">
    <source>
        <dbReference type="ARBA" id="ARBA00023125"/>
    </source>
</evidence>
<dbReference type="EMBL" id="WXXP01000284">
    <property type="protein sequence ID" value="NEK55159.1"/>
    <property type="molecule type" value="Genomic_DNA"/>
</dbReference>
<proteinExistence type="predicted"/>
<protein>
    <submittedName>
        <fullName evidence="5">Helix-turn-helix transcriptional regulator</fullName>
    </submittedName>
</protein>
<dbReference type="SMART" id="SM00421">
    <property type="entry name" value="HTH_LUXR"/>
    <property type="match status" value="1"/>
</dbReference>
<dbReference type="Gene3D" id="1.10.10.10">
    <property type="entry name" value="Winged helix-like DNA-binding domain superfamily/Winged helix DNA-binding domain"/>
    <property type="match status" value="1"/>
</dbReference>
<reference evidence="5 6" key="1">
    <citation type="submission" date="2020-01" db="EMBL/GenBank/DDBJ databases">
        <title>Rhizobium genotypes associated with high levels of biological nitrogen fixation by grain legumes in a temperate-maritime cropping system.</title>
        <authorList>
            <person name="Maluk M."/>
            <person name="Francesc Ferrando Molina F."/>
            <person name="Lopez Del Egido L."/>
            <person name="Lafos M."/>
            <person name="Langarica-Fuentes A."/>
            <person name="Gebre Yohannes G."/>
            <person name="Young M.W."/>
            <person name="Martin P."/>
            <person name="Gantlett R."/>
            <person name="Kenicer G."/>
            <person name="Hawes C."/>
            <person name="Begg G.S."/>
            <person name="Quilliam R.S."/>
            <person name="Squire G.R."/>
            <person name="Poole P.S."/>
            <person name="Young P.W."/>
            <person name="Iannetta P.M."/>
            <person name="James E.K."/>
        </authorList>
    </citation>
    <scope>NUCLEOTIDE SEQUENCE [LARGE SCALE GENOMIC DNA]</scope>
    <source>
        <strain evidence="5 6">JHI944</strain>
    </source>
</reference>
<dbReference type="Proteomes" id="UP000471409">
    <property type="component" value="Unassembled WGS sequence"/>
</dbReference>
<dbReference type="RefSeq" id="WP_164000975.1">
    <property type="nucleotide sequence ID" value="NZ_WXXP01000284.1"/>
</dbReference>
<dbReference type="InterPro" id="IPR016032">
    <property type="entry name" value="Sig_transdc_resp-reg_C-effctor"/>
</dbReference>
<accession>A0A6P0DPX3</accession>
<dbReference type="AlphaFoldDB" id="A0A6P0DPX3"/>